<reference evidence="2 3" key="1">
    <citation type="submission" date="2014-07" db="EMBL/GenBank/DDBJ databases">
        <authorList>
            <person name="McCorrison J."/>
            <person name="Sanka R."/>
            <person name="Torralba M."/>
            <person name="Gillis M."/>
            <person name="Haft D.H."/>
            <person name="Methe B."/>
            <person name="Sutton G."/>
            <person name="Nelson K.E."/>
        </authorList>
    </citation>
    <scope>NUCLEOTIDE SEQUENCE [LARGE SCALE GENOMIC DNA]</scope>
    <source>
        <strain evidence="2 3">DNF00853</strain>
    </source>
</reference>
<keyword evidence="1" id="KW-1133">Transmembrane helix</keyword>
<dbReference type="Proteomes" id="UP000029556">
    <property type="component" value="Unassembled WGS sequence"/>
</dbReference>
<name>A0A096BUA9_9BACT</name>
<keyword evidence="1" id="KW-0812">Transmembrane</keyword>
<organism evidence="2 3">
    <name type="scientific">Hoylesella buccalis DNF00853</name>
    <dbReference type="NCBI Taxonomy" id="1401074"/>
    <lineage>
        <taxon>Bacteria</taxon>
        <taxon>Pseudomonadati</taxon>
        <taxon>Bacteroidota</taxon>
        <taxon>Bacteroidia</taxon>
        <taxon>Bacteroidales</taxon>
        <taxon>Prevotellaceae</taxon>
        <taxon>Hoylesella</taxon>
    </lineage>
</organism>
<dbReference type="AlphaFoldDB" id="A0A096BUA9"/>
<keyword evidence="1" id="KW-0472">Membrane</keyword>
<dbReference type="EMBL" id="JRNN01000025">
    <property type="protein sequence ID" value="KGF36724.1"/>
    <property type="molecule type" value="Genomic_DNA"/>
</dbReference>
<gene>
    <name evidence="2" type="ORF">HMPREF2137_01645</name>
</gene>
<proteinExistence type="predicted"/>
<accession>A0A096BUA9</accession>
<evidence type="ECO:0000313" key="3">
    <source>
        <dbReference type="Proteomes" id="UP000029556"/>
    </source>
</evidence>
<protein>
    <submittedName>
        <fullName evidence="2">Membrane protein</fullName>
    </submittedName>
</protein>
<dbReference type="RefSeq" id="WP_023057262.1">
    <property type="nucleotide sequence ID" value="NZ_JRNN01000025.1"/>
</dbReference>
<sequence>MLIVHNRLIPFKNYDAINILGMLFCRKGTTITADLIQHERIHTRQMIELGFVFFYLFYVIEWLVRLPMSGRAYLNISFEREAYKHMDDPNYLLNRRPYAWTRYLKKPSKPRTKSPSKSN</sequence>
<feature type="transmembrane region" description="Helical" evidence="1">
    <location>
        <begin position="46"/>
        <end position="64"/>
    </location>
</feature>
<evidence type="ECO:0000256" key="1">
    <source>
        <dbReference type="SAM" id="Phobius"/>
    </source>
</evidence>
<dbReference type="OrthoDB" id="1027344at2"/>
<comment type="caution">
    <text evidence="2">The sequence shown here is derived from an EMBL/GenBank/DDBJ whole genome shotgun (WGS) entry which is preliminary data.</text>
</comment>
<evidence type="ECO:0000313" key="2">
    <source>
        <dbReference type="EMBL" id="KGF36724.1"/>
    </source>
</evidence>